<dbReference type="PANTHER" id="PTHR35605">
    <property type="entry name" value="ECP2 EFFECTOR PROTEIN DOMAIN-CONTAINING PROTEIN-RELATED"/>
    <property type="match status" value="1"/>
</dbReference>
<gene>
    <name evidence="2" type="ORF">CSOL1703_00005414</name>
</gene>
<dbReference type="OrthoDB" id="3552888at2759"/>
<evidence type="ECO:0000256" key="1">
    <source>
        <dbReference type="SAM" id="SignalP"/>
    </source>
</evidence>
<evidence type="ECO:0000313" key="3">
    <source>
        <dbReference type="Proteomes" id="UP000775872"/>
    </source>
</evidence>
<reference evidence="3" key="1">
    <citation type="submission" date="2019-06" db="EMBL/GenBank/DDBJ databases">
        <authorList>
            <person name="Broberg M."/>
        </authorList>
    </citation>
    <scope>NUCLEOTIDE SEQUENCE [LARGE SCALE GENOMIC DNA]</scope>
</reference>
<dbReference type="PANTHER" id="PTHR35605:SF1">
    <property type="entry name" value="ECP2 EFFECTOR PROTEIN DOMAIN-CONTAINING PROTEIN-RELATED"/>
    <property type="match status" value="1"/>
</dbReference>
<evidence type="ECO:0000313" key="2">
    <source>
        <dbReference type="EMBL" id="CAH0053541.1"/>
    </source>
</evidence>
<reference evidence="2 3" key="2">
    <citation type="submission" date="2021-10" db="EMBL/GenBank/DDBJ databases">
        <authorList>
            <person name="Piombo E."/>
        </authorList>
    </citation>
    <scope>NUCLEOTIDE SEQUENCE [LARGE SCALE GENOMIC DNA]</scope>
</reference>
<feature type="signal peptide" evidence="1">
    <location>
        <begin position="1"/>
        <end position="21"/>
    </location>
</feature>
<name>A0A9P0EJB7_9HYPO</name>
<keyword evidence="3" id="KW-1185">Reference proteome</keyword>
<keyword evidence="1" id="KW-0732">Signal</keyword>
<accession>A0A9P0EJB7</accession>
<sequence length="244" mass="27821">MRLFGVLAGLVLSGAFASADSEKTFDGMEVVDAKWNFTLTPGGQAVQLTGTIQQVYPRLLELNPTYEADWAGSREDNVEYDNILPEDEDDGETENPAGALSARAWKLGRLDLTPKTHLNRWYWAMWQRAIPRCRVRSWAQCKPIREGIDHLFKAAGTPVVGAGKCSQISCANNSAIIWCNVAQEDRILPQYNLIALGAQIIWEQCREKEGRMYEKRGRRCYIRGRIYPWWNQWFVQILGVKSCY</sequence>
<protein>
    <submittedName>
        <fullName evidence="2">Uncharacterized protein</fullName>
    </submittedName>
</protein>
<organism evidence="2 3">
    <name type="scientific">Clonostachys solani</name>
    <dbReference type="NCBI Taxonomy" id="160281"/>
    <lineage>
        <taxon>Eukaryota</taxon>
        <taxon>Fungi</taxon>
        <taxon>Dikarya</taxon>
        <taxon>Ascomycota</taxon>
        <taxon>Pezizomycotina</taxon>
        <taxon>Sordariomycetes</taxon>
        <taxon>Hypocreomycetidae</taxon>
        <taxon>Hypocreales</taxon>
        <taxon>Bionectriaceae</taxon>
        <taxon>Clonostachys</taxon>
    </lineage>
</organism>
<dbReference type="EMBL" id="CABFOC020000045">
    <property type="protein sequence ID" value="CAH0053541.1"/>
    <property type="molecule type" value="Genomic_DNA"/>
</dbReference>
<comment type="caution">
    <text evidence="2">The sequence shown here is derived from an EMBL/GenBank/DDBJ whole genome shotgun (WGS) entry which is preliminary data.</text>
</comment>
<feature type="chain" id="PRO_5040128692" evidence="1">
    <location>
        <begin position="22"/>
        <end position="244"/>
    </location>
</feature>
<dbReference type="Proteomes" id="UP000775872">
    <property type="component" value="Unassembled WGS sequence"/>
</dbReference>
<proteinExistence type="predicted"/>
<dbReference type="AlphaFoldDB" id="A0A9P0EJB7"/>